<dbReference type="AlphaFoldDB" id="A0A414Q2A2"/>
<feature type="modified residue" description="4-aspartylphosphate" evidence="2">
    <location>
        <position position="37"/>
    </location>
</feature>
<protein>
    <submittedName>
        <fullName evidence="4">Response regulator</fullName>
    </submittedName>
</protein>
<dbReference type="PANTHER" id="PTHR44591:SF3">
    <property type="entry name" value="RESPONSE REGULATORY DOMAIN-CONTAINING PROTEIN"/>
    <property type="match status" value="1"/>
</dbReference>
<proteinExistence type="predicted"/>
<evidence type="ECO:0000256" key="1">
    <source>
        <dbReference type="ARBA" id="ARBA00022553"/>
    </source>
</evidence>
<dbReference type="PANTHER" id="PTHR44591">
    <property type="entry name" value="STRESS RESPONSE REGULATOR PROTEIN 1"/>
    <property type="match status" value="1"/>
</dbReference>
<keyword evidence="1 2" id="KW-0597">Phosphoprotein</keyword>
<sequence length="157" mass="18497">MRESFQKKYEIVEACDGDEALEYMRENSSKIVTILLDLVMPKVNGIEVLKIIRREKIVEDVPIFIITADNSEETMYEAYELGVKDVLEKPFVPYFLKKRIESVIELYKVKEAQKKLLKDLNQKFSNILKLAEENKEIESSIKNILKEFNKFEIIQEE</sequence>
<dbReference type="PROSITE" id="PS50110">
    <property type="entry name" value="RESPONSE_REGULATORY"/>
    <property type="match status" value="1"/>
</dbReference>
<dbReference type="SUPFAM" id="SSF52172">
    <property type="entry name" value="CheY-like"/>
    <property type="match status" value="1"/>
</dbReference>
<evidence type="ECO:0000313" key="5">
    <source>
        <dbReference type="Proteomes" id="UP000284676"/>
    </source>
</evidence>
<dbReference type="InterPro" id="IPR050595">
    <property type="entry name" value="Bact_response_regulator"/>
</dbReference>
<dbReference type="Pfam" id="PF00072">
    <property type="entry name" value="Response_reg"/>
    <property type="match status" value="1"/>
</dbReference>
<evidence type="ECO:0000313" key="4">
    <source>
        <dbReference type="EMBL" id="RHF74913.1"/>
    </source>
</evidence>
<dbReference type="InterPro" id="IPR001789">
    <property type="entry name" value="Sig_transdc_resp-reg_receiver"/>
</dbReference>
<comment type="caution">
    <text evidence="4">The sequence shown here is derived from an EMBL/GenBank/DDBJ whole genome shotgun (WGS) entry which is preliminary data.</text>
</comment>
<accession>A0A414Q2A2</accession>
<evidence type="ECO:0000259" key="3">
    <source>
        <dbReference type="PROSITE" id="PS50110"/>
    </source>
</evidence>
<reference evidence="4 5" key="1">
    <citation type="submission" date="2018-08" db="EMBL/GenBank/DDBJ databases">
        <title>A genome reference for cultivated species of the human gut microbiota.</title>
        <authorList>
            <person name="Zou Y."/>
            <person name="Xue W."/>
            <person name="Luo G."/>
        </authorList>
    </citation>
    <scope>NUCLEOTIDE SEQUENCE [LARGE SCALE GENOMIC DNA]</scope>
    <source>
        <strain evidence="4 5">AM25-1</strain>
    </source>
</reference>
<dbReference type="GO" id="GO:0000160">
    <property type="term" value="P:phosphorelay signal transduction system"/>
    <property type="evidence" value="ECO:0007669"/>
    <property type="project" value="InterPro"/>
</dbReference>
<feature type="domain" description="Response regulatory" evidence="3">
    <location>
        <begin position="1"/>
        <end position="104"/>
    </location>
</feature>
<gene>
    <name evidence="4" type="ORF">DW663_00550</name>
</gene>
<dbReference type="Proteomes" id="UP000284676">
    <property type="component" value="Unassembled WGS sequence"/>
</dbReference>
<name>A0A414Q2A2_FUSMR</name>
<dbReference type="SMART" id="SM00448">
    <property type="entry name" value="REC"/>
    <property type="match status" value="1"/>
</dbReference>
<evidence type="ECO:0000256" key="2">
    <source>
        <dbReference type="PROSITE-ProRule" id="PRU00169"/>
    </source>
</evidence>
<dbReference type="EMBL" id="QRHL01000001">
    <property type="protein sequence ID" value="RHF74913.1"/>
    <property type="molecule type" value="Genomic_DNA"/>
</dbReference>
<organism evidence="4 5">
    <name type="scientific">Fusobacterium mortiferum</name>
    <dbReference type="NCBI Taxonomy" id="850"/>
    <lineage>
        <taxon>Bacteria</taxon>
        <taxon>Fusobacteriati</taxon>
        <taxon>Fusobacteriota</taxon>
        <taxon>Fusobacteriia</taxon>
        <taxon>Fusobacteriales</taxon>
        <taxon>Fusobacteriaceae</taxon>
        <taxon>Fusobacterium</taxon>
    </lineage>
</organism>
<dbReference type="InterPro" id="IPR011006">
    <property type="entry name" value="CheY-like_superfamily"/>
</dbReference>
<dbReference type="Gene3D" id="3.40.50.2300">
    <property type="match status" value="1"/>
</dbReference>